<evidence type="ECO:0000256" key="1">
    <source>
        <dbReference type="SAM" id="MobiDB-lite"/>
    </source>
</evidence>
<feature type="region of interest" description="Disordered" evidence="1">
    <location>
        <begin position="1"/>
        <end position="22"/>
    </location>
</feature>
<sequence length="110" mass="11789">MAGRPDQVQRGGVVSPRMDSTNTRLMGKSNIIIENRNLLASLLNSAAFSKLPIVAADFTLKHQCESTGLIYCAFPGVDEMPQPLKSKSSVLPAGCASPDPFPCGTVHQWC</sequence>
<name>A0A151MPQ3_ALLMI</name>
<accession>A0A151MPQ3</accession>
<dbReference type="AlphaFoldDB" id="A0A151MPQ3"/>
<comment type="caution">
    <text evidence="2">The sequence shown here is derived from an EMBL/GenBank/DDBJ whole genome shotgun (WGS) entry which is preliminary data.</text>
</comment>
<evidence type="ECO:0000313" key="3">
    <source>
        <dbReference type="Proteomes" id="UP000050525"/>
    </source>
</evidence>
<proteinExistence type="predicted"/>
<keyword evidence="3" id="KW-1185">Reference proteome</keyword>
<dbReference type="EMBL" id="AKHW03005470">
    <property type="protein sequence ID" value="KYO26526.1"/>
    <property type="molecule type" value="Genomic_DNA"/>
</dbReference>
<dbReference type="Proteomes" id="UP000050525">
    <property type="component" value="Unassembled WGS sequence"/>
</dbReference>
<protein>
    <submittedName>
        <fullName evidence="2">Uncharacterized protein</fullName>
    </submittedName>
</protein>
<gene>
    <name evidence="2" type="ORF">Y1Q_0002154</name>
</gene>
<reference evidence="2 3" key="1">
    <citation type="journal article" date="2012" name="Genome Biol.">
        <title>Sequencing three crocodilian genomes to illuminate the evolution of archosaurs and amniotes.</title>
        <authorList>
            <person name="St John J.A."/>
            <person name="Braun E.L."/>
            <person name="Isberg S.R."/>
            <person name="Miles L.G."/>
            <person name="Chong A.Y."/>
            <person name="Gongora J."/>
            <person name="Dalzell P."/>
            <person name="Moran C."/>
            <person name="Bed'hom B."/>
            <person name="Abzhanov A."/>
            <person name="Burgess S.C."/>
            <person name="Cooksey A.M."/>
            <person name="Castoe T.A."/>
            <person name="Crawford N.G."/>
            <person name="Densmore L.D."/>
            <person name="Drew J.C."/>
            <person name="Edwards S.V."/>
            <person name="Faircloth B.C."/>
            <person name="Fujita M.K."/>
            <person name="Greenwold M.J."/>
            <person name="Hoffmann F.G."/>
            <person name="Howard J.M."/>
            <person name="Iguchi T."/>
            <person name="Janes D.E."/>
            <person name="Khan S.Y."/>
            <person name="Kohno S."/>
            <person name="de Koning A.J."/>
            <person name="Lance S.L."/>
            <person name="McCarthy F.M."/>
            <person name="McCormack J.E."/>
            <person name="Merchant M.E."/>
            <person name="Peterson D.G."/>
            <person name="Pollock D.D."/>
            <person name="Pourmand N."/>
            <person name="Raney B.J."/>
            <person name="Roessler K.A."/>
            <person name="Sanford J.R."/>
            <person name="Sawyer R.H."/>
            <person name="Schmidt C.J."/>
            <person name="Triplett E.W."/>
            <person name="Tuberville T.D."/>
            <person name="Venegas-Anaya M."/>
            <person name="Howard J.T."/>
            <person name="Jarvis E.D."/>
            <person name="Guillette L.J.Jr."/>
            <person name="Glenn T.C."/>
            <person name="Green R.E."/>
            <person name="Ray D.A."/>
        </authorList>
    </citation>
    <scope>NUCLEOTIDE SEQUENCE [LARGE SCALE GENOMIC DNA]</scope>
    <source>
        <strain evidence="2">KSC_2009_1</strain>
    </source>
</reference>
<evidence type="ECO:0000313" key="2">
    <source>
        <dbReference type="EMBL" id="KYO26526.1"/>
    </source>
</evidence>
<organism evidence="2 3">
    <name type="scientific">Alligator mississippiensis</name>
    <name type="common">American alligator</name>
    <dbReference type="NCBI Taxonomy" id="8496"/>
    <lineage>
        <taxon>Eukaryota</taxon>
        <taxon>Metazoa</taxon>
        <taxon>Chordata</taxon>
        <taxon>Craniata</taxon>
        <taxon>Vertebrata</taxon>
        <taxon>Euteleostomi</taxon>
        <taxon>Archelosauria</taxon>
        <taxon>Archosauria</taxon>
        <taxon>Crocodylia</taxon>
        <taxon>Alligatoridae</taxon>
        <taxon>Alligatorinae</taxon>
        <taxon>Alligator</taxon>
    </lineage>
</organism>